<dbReference type="Proteomes" id="UP000176005">
    <property type="component" value="Unassembled WGS sequence"/>
</dbReference>
<keyword evidence="7" id="KW-1185">Reference proteome</keyword>
<feature type="transmembrane region" description="Helical" evidence="4">
    <location>
        <begin position="14"/>
        <end position="32"/>
    </location>
</feature>
<keyword evidence="4" id="KW-0472">Membrane</keyword>
<sequence>MPGVGHKPENRRQLLVKVLWTSIWMVYLSAPVSDLWSGGHSGPALALGALGLASFVGVYVALIFFRHTDSPLRVHTGLGVLMLLALVLAFALGSQWLVLFVYLSVAAGAVLPRRRASWVIPASVAVLVVFGLHVDGSADLWPALFIPALLGGFAMAGVRQMIRTTRELREARAAVADLAASEERLRLARDLHDLLGHSLSLITLKSELAGRMLPGEPEAAAAQVADIERVSRQALVDVREAVSDYRRPTLRVELASAATALGAAGISSRLPETSAIPDDLHPDQESALAWALREACTNVVRHSGGTRCSVALTEQADETLCLSVTDDGRGADAPRGNGLTGLGERLALADGALETGPGVRGGFQLRAVVPARPRTSGARETAQDVA</sequence>
<keyword evidence="4" id="KW-0812">Transmembrane</keyword>
<dbReference type="PATRIC" id="fig|518642.10.peg.86"/>
<dbReference type="GO" id="GO:0016020">
    <property type="term" value="C:membrane"/>
    <property type="evidence" value="ECO:0007669"/>
    <property type="project" value="InterPro"/>
</dbReference>
<evidence type="ECO:0000256" key="2">
    <source>
        <dbReference type="ARBA" id="ARBA00022777"/>
    </source>
</evidence>
<comment type="caution">
    <text evidence="6">The sequence shown here is derived from an EMBL/GenBank/DDBJ whole genome shotgun (WGS) entry which is preliminary data.</text>
</comment>
<evidence type="ECO:0000256" key="4">
    <source>
        <dbReference type="SAM" id="Phobius"/>
    </source>
</evidence>
<evidence type="ECO:0000259" key="5">
    <source>
        <dbReference type="Pfam" id="PF07730"/>
    </source>
</evidence>
<reference evidence="6 7" key="1">
    <citation type="journal article" date="2016" name="Front. Microbiol.">
        <title>Comparative Genomics Analysis of Streptomyces Species Reveals Their Adaptation to the Marine Environment and Their Diversity at the Genomic Level.</title>
        <authorList>
            <person name="Tian X."/>
            <person name="Zhang Z."/>
            <person name="Yang T."/>
            <person name="Chen M."/>
            <person name="Li J."/>
            <person name="Chen F."/>
            <person name="Yang J."/>
            <person name="Li W."/>
            <person name="Zhang B."/>
            <person name="Zhang Z."/>
            <person name="Wu J."/>
            <person name="Zhang C."/>
            <person name="Long L."/>
            <person name="Xiao J."/>
        </authorList>
    </citation>
    <scope>NUCLEOTIDE SEQUENCE [LARGE SCALE GENOMIC DNA]</scope>
    <source>
        <strain evidence="6 7">SCSIO 10429</strain>
    </source>
</reference>
<proteinExistence type="predicted"/>
<feature type="transmembrane region" description="Helical" evidence="4">
    <location>
        <begin position="44"/>
        <end position="65"/>
    </location>
</feature>
<dbReference type="InterPro" id="IPR036890">
    <property type="entry name" value="HATPase_C_sf"/>
</dbReference>
<dbReference type="InterPro" id="IPR011712">
    <property type="entry name" value="Sig_transdc_His_kin_sub3_dim/P"/>
</dbReference>
<dbReference type="GO" id="GO:0046983">
    <property type="term" value="F:protein dimerization activity"/>
    <property type="evidence" value="ECO:0007669"/>
    <property type="project" value="InterPro"/>
</dbReference>
<dbReference type="GO" id="GO:0000155">
    <property type="term" value="F:phosphorelay sensor kinase activity"/>
    <property type="evidence" value="ECO:0007669"/>
    <property type="project" value="InterPro"/>
</dbReference>
<feature type="transmembrane region" description="Helical" evidence="4">
    <location>
        <begin position="140"/>
        <end position="158"/>
    </location>
</feature>
<evidence type="ECO:0000256" key="3">
    <source>
        <dbReference type="ARBA" id="ARBA00023012"/>
    </source>
</evidence>
<gene>
    <name evidence="6" type="ORF">AN218_31745</name>
</gene>
<dbReference type="CDD" id="cd16917">
    <property type="entry name" value="HATPase_UhpB-NarQ-NarX-like"/>
    <property type="match status" value="1"/>
</dbReference>
<keyword evidence="3" id="KW-0902">Two-component regulatory system</keyword>
<dbReference type="PANTHER" id="PTHR24421">
    <property type="entry name" value="NITRATE/NITRITE SENSOR PROTEIN NARX-RELATED"/>
    <property type="match status" value="1"/>
</dbReference>
<dbReference type="Gene3D" id="1.20.5.1930">
    <property type="match status" value="1"/>
</dbReference>
<evidence type="ECO:0000256" key="1">
    <source>
        <dbReference type="ARBA" id="ARBA00022679"/>
    </source>
</evidence>
<dbReference type="Gene3D" id="3.30.565.10">
    <property type="entry name" value="Histidine kinase-like ATPase, C-terminal domain"/>
    <property type="match status" value="1"/>
</dbReference>
<dbReference type="AlphaFoldDB" id="A0A1E7KMC2"/>
<accession>A0A1E7KMC2</accession>
<name>A0A1E7KMC2_9ACTN</name>
<dbReference type="Pfam" id="PF07730">
    <property type="entry name" value="HisKA_3"/>
    <property type="match status" value="1"/>
</dbReference>
<feature type="transmembrane region" description="Helical" evidence="4">
    <location>
        <begin position="72"/>
        <end position="90"/>
    </location>
</feature>
<dbReference type="EMBL" id="LJGW01000687">
    <property type="protein sequence ID" value="OEV05060.1"/>
    <property type="molecule type" value="Genomic_DNA"/>
</dbReference>
<keyword evidence="1" id="KW-0808">Transferase</keyword>
<keyword evidence="4" id="KW-1133">Transmembrane helix</keyword>
<feature type="transmembrane region" description="Helical" evidence="4">
    <location>
        <begin position="118"/>
        <end position="134"/>
    </location>
</feature>
<keyword evidence="2 6" id="KW-0418">Kinase</keyword>
<organism evidence="6 7">
    <name type="scientific">Streptomyces nanshensis</name>
    <dbReference type="NCBI Taxonomy" id="518642"/>
    <lineage>
        <taxon>Bacteria</taxon>
        <taxon>Bacillati</taxon>
        <taxon>Actinomycetota</taxon>
        <taxon>Actinomycetes</taxon>
        <taxon>Kitasatosporales</taxon>
        <taxon>Streptomycetaceae</taxon>
        <taxon>Streptomyces</taxon>
    </lineage>
</organism>
<feature type="domain" description="Signal transduction histidine kinase subgroup 3 dimerisation and phosphoacceptor" evidence="5">
    <location>
        <begin position="183"/>
        <end position="249"/>
    </location>
</feature>
<evidence type="ECO:0000313" key="7">
    <source>
        <dbReference type="Proteomes" id="UP000176005"/>
    </source>
</evidence>
<dbReference type="PANTHER" id="PTHR24421:SF63">
    <property type="entry name" value="SENSOR HISTIDINE KINASE DESK"/>
    <property type="match status" value="1"/>
</dbReference>
<protein>
    <submittedName>
        <fullName evidence="6">Histidine kinase</fullName>
    </submittedName>
</protein>
<evidence type="ECO:0000313" key="6">
    <source>
        <dbReference type="EMBL" id="OEV05060.1"/>
    </source>
</evidence>
<dbReference type="RefSeq" id="WP_070020490.1">
    <property type="nucleotide sequence ID" value="NZ_LJGW01000687.1"/>
</dbReference>
<dbReference type="InterPro" id="IPR050482">
    <property type="entry name" value="Sensor_HK_TwoCompSys"/>
</dbReference>
<dbReference type="SUPFAM" id="SSF55874">
    <property type="entry name" value="ATPase domain of HSP90 chaperone/DNA topoisomerase II/histidine kinase"/>
    <property type="match status" value="1"/>
</dbReference>